<dbReference type="GO" id="GO:0030145">
    <property type="term" value="F:manganese ion binding"/>
    <property type="evidence" value="ECO:0007669"/>
    <property type="project" value="TreeGrafter"/>
</dbReference>
<evidence type="ECO:0000256" key="3">
    <source>
        <dbReference type="ARBA" id="ARBA00023211"/>
    </source>
</evidence>
<reference evidence="5 6" key="1">
    <citation type="submission" date="2019-11" db="EMBL/GenBank/DDBJ databases">
        <title>Pedobacter petrophilus genome.</title>
        <authorList>
            <person name="Feldbauer M.J."/>
            <person name="Newman J.D."/>
        </authorList>
    </citation>
    <scope>NUCLEOTIDE SEQUENCE [LARGE SCALE GENOMIC DNA]</scope>
    <source>
        <strain evidence="5 6">LMG 29686</strain>
    </source>
</reference>
<keyword evidence="1" id="KW-0479">Metal-binding</keyword>
<dbReference type="AlphaFoldDB" id="A0A7K0G557"/>
<protein>
    <submittedName>
        <fullName evidence="5">Arginase family protein</fullName>
    </submittedName>
</protein>
<dbReference type="InterPro" id="IPR006035">
    <property type="entry name" value="Ureohydrolase"/>
</dbReference>
<dbReference type="RefSeq" id="WP_154282908.1">
    <property type="nucleotide sequence ID" value="NZ_JBHUJQ010000001.1"/>
</dbReference>
<dbReference type="SUPFAM" id="SSF52768">
    <property type="entry name" value="Arginase/deacetylase"/>
    <property type="match status" value="1"/>
</dbReference>
<name>A0A7K0G557_9SPHI</name>
<organism evidence="5 6">
    <name type="scientific">Pedobacter petrophilus</name>
    <dbReference type="NCBI Taxonomy" id="1908241"/>
    <lineage>
        <taxon>Bacteria</taxon>
        <taxon>Pseudomonadati</taxon>
        <taxon>Bacteroidota</taxon>
        <taxon>Sphingobacteriia</taxon>
        <taxon>Sphingobacteriales</taxon>
        <taxon>Sphingobacteriaceae</taxon>
        <taxon>Pedobacter</taxon>
    </lineage>
</organism>
<dbReference type="Gene3D" id="3.40.800.10">
    <property type="entry name" value="Ureohydrolase domain"/>
    <property type="match status" value="1"/>
</dbReference>
<dbReference type="InterPro" id="IPR023696">
    <property type="entry name" value="Ureohydrolase_dom_sf"/>
</dbReference>
<dbReference type="OrthoDB" id="9788689at2"/>
<comment type="caution">
    <text evidence="5">The sequence shown here is derived from an EMBL/GenBank/DDBJ whole genome shotgun (WGS) entry which is preliminary data.</text>
</comment>
<keyword evidence="3" id="KW-0464">Manganese</keyword>
<evidence type="ECO:0000256" key="1">
    <source>
        <dbReference type="ARBA" id="ARBA00022723"/>
    </source>
</evidence>
<evidence type="ECO:0000256" key="4">
    <source>
        <dbReference type="PROSITE-ProRule" id="PRU00742"/>
    </source>
</evidence>
<evidence type="ECO:0000256" key="2">
    <source>
        <dbReference type="ARBA" id="ARBA00022801"/>
    </source>
</evidence>
<accession>A0A7K0G557</accession>
<dbReference type="GO" id="GO:0005829">
    <property type="term" value="C:cytosol"/>
    <property type="evidence" value="ECO:0007669"/>
    <property type="project" value="TreeGrafter"/>
</dbReference>
<comment type="similarity">
    <text evidence="4">Belongs to the arginase family.</text>
</comment>
<keyword evidence="6" id="KW-1185">Reference proteome</keyword>
<dbReference type="CDD" id="cd09999">
    <property type="entry name" value="Arginase-like_1"/>
    <property type="match status" value="1"/>
</dbReference>
<evidence type="ECO:0000313" key="6">
    <source>
        <dbReference type="Proteomes" id="UP000487757"/>
    </source>
</evidence>
<proteinExistence type="inferred from homology"/>
<dbReference type="PROSITE" id="PS51409">
    <property type="entry name" value="ARGINASE_2"/>
    <property type="match status" value="1"/>
</dbReference>
<dbReference type="Pfam" id="PF00491">
    <property type="entry name" value="Arginase"/>
    <property type="match status" value="1"/>
</dbReference>
<evidence type="ECO:0000313" key="5">
    <source>
        <dbReference type="EMBL" id="MRX78504.1"/>
    </source>
</evidence>
<dbReference type="GO" id="GO:0004053">
    <property type="term" value="F:arginase activity"/>
    <property type="evidence" value="ECO:0007669"/>
    <property type="project" value="TreeGrafter"/>
</dbReference>
<gene>
    <name evidence="5" type="ORF">GJU39_20705</name>
</gene>
<dbReference type="PANTHER" id="PTHR43782">
    <property type="entry name" value="ARGINASE"/>
    <property type="match status" value="1"/>
</dbReference>
<dbReference type="Proteomes" id="UP000487757">
    <property type="component" value="Unassembled WGS sequence"/>
</dbReference>
<dbReference type="PANTHER" id="PTHR43782:SF3">
    <property type="entry name" value="ARGINASE"/>
    <property type="match status" value="1"/>
</dbReference>
<keyword evidence="2" id="KW-0378">Hydrolase</keyword>
<sequence>MKNEKIKNEEKKNSTLRLLFPQWQGGNNESYVFGSEMLSWLAPDASGPIERVTVQQPDGNPLTVEDGIVARKVLLEQARDARRLIDKHQPERIVVLGGDCLVSLSPFAYLNEIYEGELAVLWLDTHPDIMTKDVFQHAHAMVMGNLLGEGETDFTQLVKKPIKPGNVMFAGIRDTLPSLPDVLRVEENLFKRLDLRRAGPNTLAKSSEPVIEWLRGIGAKQLAIHFDLDVLDPTLFRSLLFANPDPSVPKIEGSPSGAMNMAQVIRLLSDVSKEVDVVGLTIAEHLPWDSMALKNMLGRLPLIGKVQK</sequence>
<dbReference type="EMBL" id="WKKH01000056">
    <property type="protein sequence ID" value="MRX78504.1"/>
    <property type="molecule type" value="Genomic_DNA"/>
</dbReference>